<name>A0A3M0BWB7_9PROT</name>
<evidence type="ECO:0000256" key="1">
    <source>
        <dbReference type="SAM" id="Phobius"/>
    </source>
</evidence>
<gene>
    <name evidence="2" type="ORF">BXY39_3392</name>
</gene>
<dbReference type="RefSeq" id="WP_121940035.1">
    <property type="nucleotide sequence ID" value="NZ_REFR01000015.1"/>
</dbReference>
<dbReference type="Proteomes" id="UP000271227">
    <property type="component" value="Unassembled WGS sequence"/>
</dbReference>
<keyword evidence="3" id="KW-1185">Reference proteome</keyword>
<dbReference type="AlphaFoldDB" id="A0A3M0BWB7"/>
<evidence type="ECO:0000313" key="3">
    <source>
        <dbReference type="Proteomes" id="UP000271227"/>
    </source>
</evidence>
<dbReference type="EMBL" id="REFR01000015">
    <property type="protein sequence ID" value="RMB01884.1"/>
    <property type="molecule type" value="Genomic_DNA"/>
</dbReference>
<sequence>MAGELWLWIKEKLSAFLAFLGRVLGILWRYARGLLRGVPGRTWGVAAATLPVVFMLYILVGMAVIQRVDDRMDQTVTVPPGGSHTVAVLAYLVERETKTHNWTPNDPFFLPGWWIDNTPNYQRGMMGALGRFAFELRDQIGRTRGSSVVDPDLEKAAGNLAREPDRWVMDFSTSFLPTTPSDTYFRDAARQLHVYNGRLALGNAVFERRADNLLATLDRIALDLGASSAALDDYIRENSGGWFVDYGSDDLFYRVKGQVYAYALLLTALEQDFAEILSSRELGGLYGELVRSMRAAAMLEPIYVSNGAVDGLMANHLSMQGFYLLRARTQLREVTNILLK</sequence>
<dbReference type="InterPro" id="IPR016936">
    <property type="entry name" value="UCP029693"/>
</dbReference>
<feature type="transmembrane region" description="Helical" evidence="1">
    <location>
        <begin position="43"/>
        <end position="65"/>
    </location>
</feature>
<keyword evidence="1" id="KW-0812">Transmembrane</keyword>
<keyword evidence="1" id="KW-0472">Membrane</keyword>
<organism evidence="2 3">
    <name type="scientific">Eilatimonas milleporae</name>
    <dbReference type="NCBI Taxonomy" id="911205"/>
    <lineage>
        <taxon>Bacteria</taxon>
        <taxon>Pseudomonadati</taxon>
        <taxon>Pseudomonadota</taxon>
        <taxon>Alphaproteobacteria</taxon>
        <taxon>Kordiimonadales</taxon>
        <taxon>Kordiimonadaceae</taxon>
        <taxon>Eilatimonas</taxon>
    </lineage>
</organism>
<comment type="caution">
    <text evidence="2">The sequence shown here is derived from an EMBL/GenBank/DDBJ whole genome shotgun (WGS) entry which is preliminary data.</text>
</comment>
<feature type="transmembrane region" description="Helical" evidence="1">
    <location>
        <begin position="12"/>
        <end position="31"/>
    </location>
</feature>
<keyword evidence="1" id="KW-1133">Transmembrane helix</keyword>
<dbReference type="InParanoid" id="A0A3M0BWB7"/>
<protein>
    <submittedName>
        <fullName evidence="2">Uncharacterized protein DUF2333</fullName>
    </submittedName>
</protein>
<proteinExistence type="predicted"/>
<evidence type="ECO:0000313" key="2">
    <source>
        <dbReference type="EMBL" id="RMB01884.1"/>
    </source>
</evidence>
<accession>A0A3M0BWB7</accession>
<dbReference type="OrthoDB" id="7594726at2"/>
<dbReference type="Pfam" id="PF10095">
    <property type="entry name" value="DUF2333"/>
    <property type="match status" value="2"/>
</dbReference>
<reference evidence="2 3" key="1">
    <citation type="submission" date="2018-10" db="EMBL/GenBank/DDBJ databases">
        <title>Genomic Encyclopedia of Archaeal and Bacterial Type Strains, Phase II (KMG-II): from individual species to whole genera.</title>
        <authorList>
            <person name="Goeker M."/>
        </authorList>
    </citation>
    <scope>NUCLEOTIDE SEQUENCE [LARGE SCALE GENOMIC DNA]</scope>
    <source>
        <strain evidence="2 3">DSM 25217</strain>
    </source>
</reference>